<protein>
    <submittedName>
        <fullName evidence="3">Uncharacterized protein</fullName>
    </submittedName>
</protein>
<evidence type="ECO:0000313" key="3">
    <source>
        <dbReference type="EMBL" id="KGT81189.1"/>
    </source>
</evidence>
<name>A0A0A3Y6K2_BRAJP</name>
<dbReference type="AlphaFoldDB" id="A0A0A3Y6K2"/>
<dbReference type="Proteomes" id="UP000181962">
    <property type="component" value="Chromosome"/>
</dbReference>
<dbReference type="STRING" id="375.BKD09_RS41335"/>
<dbReference type="Proteomes" id="UP000030377">
    <property type="component" value="Unassembled WGS sequence"/>
</dbReference>
<reference evidence="2 5" key="2">
    <citation type="submission" date="2016-11" db="EMBL/GenBank/DDBJ databases">
        <title>Complete Genome Sequence of Bradyrhizobium sp. strain J5, an isolated from soybean nodule in Hokkaido.</title>
        <authorList>
            <person name="Kanehara K."/>
        </authorList>
    </citation>
    <scope>NUCLEOTIDE SEQUENCE [LARGE SCALE GENOMIC DNA]</scope>
    <source>
        <strain evidence="2 5">J5</strain>
    </source>
</reference>
<proteinExistence type="predicted"/>
<organism evidence="3 4">
    <name type="scientific">Bradyrhizobium japonicum</name>
    <dbReference type="NCBI Taxonomy" id="375"/>
    <lineage>
        <taxon>Bacteria</taxon>
        <taxon>Pseudomonadati</taxon>
        <taxon>Pseudomonadota</taxon>
        <taxon>Alphaproteobacteria</taxon>
        <taxon>Hyphomicrobiales</taxon>
        <taxon>Nitrobacteraceae</taxon>
        <taxon>Bradyrhizobium</taxon>
    </lineage>
</organism>
<evidence type="ECO:0000313" key="4">
    <source>
        <dbReference type="Proteomes" id="UP000030377"/>
    </source>
</evidence>
<feature type="region of interest" description="Disordered" evidence="1">
    <location>
        <begin position="380"/>
        <end position="402"/>
    </location>
</feature>
<dbReference type="eggNOG" id="ENOG502ZA5F">
    <property type="taxonomic scope" value="Bacteria"/>
</dbReference>
<dbReference type="EMBL" id="JRPN01000002">
    <property type="protein sequence ID" value="KGT81189.1"/>
    <property type="molecule type" value="Genomic_DNA"/>
</dbReference>
<dbReference type="Pfam" id="PF18982">
    <property type="entry name" value="JetA"/>
    <property type="match status" value="1"/>
</dbReference>
<reference evidence="3 4" key="1">
    <citation type="submission" date="2014-09" db="EMBL/GenBank/DDBJ databases">
        <title>Draft genome of Bradyrhizobium japonicum Is-34.</title>
        <authorList>
            <person name="Tsurumaru H."/>
            <person name="Yamakawa T."/>
            <person name="Hashimoto S."/>
            <person name="Okizaki K."/>
            <person name="Kanesaki Y."/>
            <person name="Yoshikawa H."/>
            <person name="Yajima S."/>
        </authorList>
    </citation>
    <scope>NUCLEOTIDE SEQUENCE [LARGE SCALE GENOMIC DNA]</scope>
    <source>
        <strain evidence="3 4">Is-34</strain>
    </source>
</reference>
<dbReference type="OrthoDB" id="8038184at2"/>
<sequence length="518" mass="59165">MRSGPGAASLTLFRHLHDDAFLAFSRDHKHLYAACLLDLHERFFSGAPSFPTPQQVVHAIYDVMRANPVLWNEGDDFGSLPEMISARRRRIRKADVALASEKGDKALGLARQLYARLLVWGWLEEEEYGLRVTVDMAMGPLLVLQRLASLNKDLSQRFGGLIVQIRLNLEAVEKLRPEITDRKQREAALAVREARNQADQFTKSLRAILADLKRVRRTVMESKTVATRLEAFFEEFIEQLLLKDFESILTVNHPYRFRDAIVDLARRISYSPETMQVLAEEYIASSMAADIEDGRMAAADDLLAIESIFDQIGEMFDRIEAFRRQLEARVRNTIKYAERGGQGLVGRAGDLVRRLDALLRDGRHHKATIEWSIEPLRSPWSEHHQAPARQPRRPVEARELAEPPSDPLYELRKKLRLEYIARIAPRPEDVRRFLEGQVPPFATREARFMEIDTVDDFLAFDCARRYALTGEVPAQVAAGFELEPCPDTPPHDSEWLRCANFLVKRSGALRKARAAHAQ</sequence>
<dbReference type="RefSeq" id="WP_028143997.1">
    <property type="nucleotide sequence ID" value="NZ_CP066351.1"/>
</dbReference>
<dbReference type="PATRIC" id="fig|375.37.peg.7272"/>
<dbReference type="InterPro" id="IPR043773">
    <property type="entry name" value="JetA"/>
</dbReference>
<dbReference type="KEGG" id="bjp:RN69_38150"/>
<accession>A0A0A3Y6K2</accession>
<gene>
    <name evidence="2" type="ORF">BKD09_41335</name>
    <name evidence="3" type="ORF">MA20_03370</name>
</gene>
<dbReference type="EMBL" id="CP017637">
    <property type="protein sequence ID" value="APG14815.1"/>
    <property type="molecule type" value="Genomic_DNA"/>
</dbReference>
<evidence type="ECO:0000313" key="5">
    <source>
        <dbReference type="Proteomes" id="UP000181962"/>
    </source>
</evidence>
<evidence type="ECO:0000256" key="1">
    <source>
        <dbReference type="SAM" id="MobiDB-lite"/>
    </source>
</evidence>
<evidence type="ECO:0000313" key="2">
    <source>
        <dbReference type="EMBL" id="APG14815.1"/>
    </source>
</evidence>